<proteinExistence type="predicted"/>
<comment type="caution">
    <text evidence="1">The sequence shown here is derived from an EMBL/GenBank/DDBJ whole genome shotgun (WGS) entry which is preliminary data.</text>
</comment>
<accession>A0A1J5PR19</accession>
<evidence type="ECO:0008006" key="2">
    <source>
        <dbReference type="Google" id="ProtNLM"/>
    </source>
</evidence>
<reference evidence="1" key="1">
    <citation type="submission" date="2016-10" db="EMBL/GenBank/DDBJ databases">
        <title>Sequence of Gallionella enrichment culture.</title>
        <authorList>
            <person name="Poehlein A."/>
            <person name="Muehling M."/>
            <person name="Daniel R."/>
        </authorList>
    </citation>
    <scope>NUCLEOTIDE SEQUENCE</scope>
</reference>
<protein>
    <recommendedName>
        <fullName evidence="2">Glycine zipper domain-containing protein</fullName>
    </recommendedName>
</protein>
<name>A0A1J5PR19_9ZZZZ</name>
<dbReference type="AlphaFoldDB" id="A0A1J5PR19"/>
<gene>
    <name evidence="1" type="ORF">GALL_483710</name>
</gene>
<evidence type="ECO:0000313" key="1">
    <source>
        <dbReference type="EMBL" id="OIQ70020.1"/>
    </source>
</evidence>
<dbReference type="PROSITE" id="PS51257">
    <property type="entry name" value="PROKAR_LIPOPROTEIN"/>
    <property type="match status" value="1"/>
</dbReference>
<dbReference type="EMBL" id="MLJW01004409">
    <property type="protein sequence ID" value="OIQ70020.1"/>
    <property type="molecule type" value="Genomic_DNA"/>
</dbReference>
<sequence length="79" mass="7768">MQILKLVTALALVGSLAGCLENNTQRGVAGAAGGALVAGALGGDMVAGAVVGGVAGAVCHDLRVPGCRNDGHGHYRMYH</sequence>
<organism evidence="1">
    <name type="scientific">mine drainage metagenome</name>
    <dbReference type="NCBI Taxonomy" id="410659"/>
    <lineage>
        <taxon>unclassified sequences</taxon>
        <taxon>metagenomes</taxon>
        <taxon>ecological metagenomes</taxon>
    </lineage>
</organism>